<proteinExistence type="predicted"/>
<dbReference type="RefSeq" id="WP_052222337.1">
    <property type="nucleotide sequence ID" value="NZ_LHUR01000033.1"/>
</dbReference>
<dbReference type="EMBL" id="LHUR01000033">
    <property type="protein sequence ID" value="KOA18812.1"/>
    <property type="molecule type" value="Genomic_DNA"/>
</dbReference>
<protein>
    <recommendedName>
        <fullName evidence="3">DUF503 domain-containing protein</fullName>
    </recommendedName>
</protein>
<reference evidence="2" key="1">
    <citation type="submission" date="2015-08" db="EMBL/GenBank/DDBJ databases">
        <title>Genome sequence of the strict anaerobe Clostridium homopropionicum LuHBu1 (DSM 5847T).</title>
        <authorList>
            <person name="Poehlein A."/>
            <person name="Beck M."/>
            <person name="Schiel-Bengelsdorf B."/>
            <person name="Bengelsdorf F.R."/>
            <person name="Daniel R."/>
            <person name="Duerre P."/>
        </authorList>
    </citation>
    <scope>NUCLEOTIDE SEQUENCE [LARGE SCALE GENOMIC DNA]</scope>
    <source>
        <strain evidence="2">DSM 5847</strain>
    </source>
</reference>
<dbReference type="SUPFAM" id="SSF103007">
    <property type="entry name" value="Hypothetical protein TT1725"/>
    <property type="match status" value="1"/>
</dbReference>
<dbReference type="PANTHER" id="PTHR36441">
    <property type="entry name" value="HYPOTHETICAL CYTOSOLIC PROTEIN"/>
    <property type="match status" value="1"/>
</dbReference>
<gene>
    <name evidence="1" type="ORF">CLHOM_28600</name>
</gene>
<dbReference type="AlphaFoldDB" id="A0A0L6Z774"/>
<name>A0A0L6Z774_9CLOT</name>
<dbReference type="InterPro" id="IPR036746">
    <property type="entry name" value="TT1725-like_sf"/>
</dbReference>
<dbReference type="PATRIC" id="fig|1121318.3.peg.2867"/>
<sequence length="93" mass="10596">MIIGTAKVYLYADWVHSLKEKRMIVKSIIDKTKHRFNVSIAEVENQDYHKSIVIGIACVTNSSRLANDIIQNVVNYIEGNTEALVENVYTEIL</sequence>
<dbReference type="PANTHER" id="PTHR36441:SF1">
    <property type="entry name" value="DUF503 DOMAIN-CONTAINING PROTEIN"/>
    <property type="match status" value="1"/>
</dbReference>
<comment type="caution">
    <text evidence="1">The sequence shown here is derived from an EMBL/GenBank/DDBJ whole genome shotgun (WGS) entry which is preliminary data.</text>
</comment>
<dbReference type="InterPro" id="IPR007546">
    <property type="entry name" value="DUF503"/>
</dbReference>
<organism evidence="1 2">
    <name type="scientific">Clostridium homopropionicum DSM 5847</name>
    <dbReference type="NCBI Taxonomy" id="1121318"/>
    <lineage>
        <taxon>Bacteria</taxon>
        <taxon>Bacillati</taxon>
        <taxon>Bacillota</taxon>
        <taxon>Clostridia</taxon>
        <taxon>Eubacteriales</taxon>
        <taxon>Clostridiaceae</taxon>
        <taxon>Clostridium</taxon>
    </lineage>
</organism>
<accession>A0A0L6Z774</accession>
<evidence type="ECO:0000313" key="2">
    <source>
        <dbReference type="Proteomes" id="UP000037043"/>
    </source>
</evidence>
<evidence type="ECO:0000313" key="1">
    <source>
        <dbReference type="EMBL" id="KOA18812.1"/>
    </source>
</evidence>
<evidence type="ECO:0008006" key="3">
    <source>
        <dbReference type="Google" id="ProtNLM"/>
    </source>
</evidence>
<dbReference type="Pfam" id="PF04456">
    <property type="entry name" value="DUF503"/>
    <property type="match status" value="1"/>
</dbReference>
<dbReference type="Gene3D" id="3.30.70.1120">
    <property type="entry name" value="TT1725-like"/>
    <property type="match status" value="1"/>
</dbReference>
<dbReference type="Proteomes" id="UP000037043">
    <property type="component" value="Unassembled WGS sequence"/>
</dbReference>
<dbReference type="STRING" id="36844.SAMN04488501_1164"/>
<keyword evidence="2" id="KW-1185">Reference proteome</keyword>